<evidence type="ECO:0000256" key="1">
    <source>
        <dbReference type="SAM" id="MobiDB-lite"/>
    </source>
</evidence>
<organism evidence="2">
    <name type="scientific">marine metagenome</name>
    <dbReference type="NCBI Taxonomy" id="408172"/>
    <lineage>
        <taxon>unclassified sequences</taxon>
        <taxon>metagenomes</taxon>
        <taxon>ecological metagenomes</taxon>
    </lineage>
</organism>
<evidence type="ECO:0000313" key="2">
    <source>
        <dbReference type="EMBL" id="SVC96782.1"/>
    </source>
</evidence>
<proteinExistence type="predicted"/>
<reference evidence="2" key="1">
    <citation type="submission" date="2018-05" db="EMBL/GenBank/DDBJ databases">
        <authorList>
            <person name="Lanie J.A."/>
            <person name="Ng W.-L."/>
            <person name="Kazmierczak K.M."/>
            <person name="Andrzejewski T.M."/>
            <person name="Davidsen T.M."/>
            <person name="Wayne K.J."/>
            <person name="Tettelin H."/>
            <person name="Glass J.I."/>
            <person name="Rusch D."/>
            <person name="Podicherti R."/>
            <person name="Tsui H.-C.T."/>
            <person name="Winkler M.E."/>
        </authorList>
    </citation>
    <scope>NUCLEOTIDE SEQUENCE</scope>
</reference>
<name>A0A382RHT2_9ZZZZ</name>
<feature type="region of interest" description="Disordered" evidence="1">
    <location>
        <begin position="1"/>
        <end position="22"/>
    </location>
</feature>
<protein>
    <submittedName>
        <fullName evidence="2">Uncharacterized protein</fullName>
    </submittedName>
</protein>
<dbReference type="AlphaFoldDB" id="A0A382RHT2"/>
<sequence length="142" mass="16571">MGLDQYAYARQAGDERGEDGENNEELAYWRKHNRLHGWMEDLFRDKGNAVGNSDSGIGSDFNCVELELNESDIEQFEAHVENKALPETGGFFFGEDSFEWNDEDGKPYAEGDYHYKETDLRFIKDARKAFQDGKKVYYNSWW</sequence>
<accession>A0A382RHT2</accession>
<dbReference type="EMBL" id="UINC01121541">
    <property type="protein sequence ID" value="SVC96782.1"/>
    <property type="molecule type" value="Genomic_DNA"/>
</dbReference>
<gene>
    <name evidence="2" type="ORF">METZ01_LOCUS349636</name>
</gene>